<protein>
    <submittedName>
        <fullName evidence="1">Uncharacterized protein</fullName>
    </submittedName>
</protein>
<organism evidence="1 2">
    <name type="scientific">Trichomalopsis sarcophagae</name>
    <dbReference type="NCBI Taxonomy" id="543379"/>
    <lineage>
        <taxon>Eukaryota</taxon>
        <taxon>Metazoa</taxon>
        <taxon>Ecdysozoa</taxon>
        <taxon>Arthropoda</taxon>
        <taxon>Hexapoda</taxon>
        <taxon>Insecta</taxon>
        <taxon>Pterygota</taxon>
        <taxon>Neoptera</taxon>
        <taxon>Endopterygota</taxon>
        <taxon>Hymenoptera</taxon>
        <taxon>Apocrita</taxon>
        <taxon>Proctotrupomorpha</taxon>
        <taxon>Chalcidoidea</taxon>
        <taxon>Pteromalidae</taxon>
        <taxon>Pteromalinae</taxon>
        <taxon>Trichomalopsis</taxon>
    </lineage>
</organism>
<keyword evidence="2" id="KW-1185">Reference proteome</keyword>
<evidence type="ECO:0000313" key="2">
    <source>
        <dbReference type="Proteomes" id="UP000215335"/>
    </source>
</evidence>
<name>A0A232EKE8_9HYME</name>
<evidence type="ECO:0000313" key="1">
    <source>
        <dbReference type="EMBL" id="OXU18823.1"/>
    </source>
</evidence>
<sequence>MLDPVANKLHLKGTHVEMQAVLSSVRTEEFSSLVFLGIEAITEDQRLEVDDLMKELLPDPSCEQLGCTEWICHDMDVGSVKPIK</sequence>
<accession>A0A232EKE8</accession>
<gene>
    <name evidence="1" type="ORF">TSAR_012440</name>
</gene>
<proteinExistence type="predicted"/>
<reference evidence="1 2" key="1">
    <citation type="journal article" date="2017" name="Curr. Biol.">
        <title>The Evolution of Venom by Co-option of Single-Copy Genes.</title>
        <authorList>
            <person name="Martinson E.O."/>
            <person name="Mrinalini"/>
            <person name="Kelkar Y.D."/>
            <person name="Chang C.H."/>
            <person name="Werren J.H."/>
        </authorList>
    </citation>
    <scope>NUCLEOTIDE SEQUENCE [LARGE SCALE GENOMIC DNA]</scope>
    <source>
        <strain evidence="1 2">Alberta</strain>
        <tissue evidence="1">Whole body</tissue>
    </source>
</reference>
<dbReference type="AlphaFoldDB" id="A0A232EKE8"/>
<dbReference type="Proteomes" id="UP000215335">
    <property type="component" value="Unassembled WGS sequence"/>
</dbReference>
<comment type="caution">
    <text evidence="1">The sequence shown here is derived from an EMBL/GenBank/DDBJ whole genome shotgun (WGS) entry which is preliminary data.</text>
</comment>
<dbReference type="EMBL" id="NNAY01003810">
    <property type="protein sequence ID" value="OXU18823.1"/>
    <property type="molecule type" value="Genomic_DNA"/>
</dbReference>